<feature type="compositionally biased region" description="Basic and acidic residues" evidence="2">
    <location>
        <begin position="198"/>
        <end position="207"/>
    </location>
</feature>
<dbReference type="InterPro" id="IPR056203">
    <property type="entry name" value="Cds6_C"/>
</dbReference>
<sequence length="351" mass="38332">MKSLNFHRANASMTACAVVLLMAAAATFADESEEVAKLYKQGNLGKALEQADAYLATRPKDAQMRFQKGLILTEQNRIADATKVFSSLSEEYPDLPEPYNNLAVLYASQGQYDKAKSALEAAIRTHPSYSTAHENLGDIYAKMASQAYGKALQLDKSNATAQTKLAMIKELVTTNRPKGVQPAALPAGKPSVTGPEKIAGKAPEKVPDNISATAEKPVPEKAPLAEKPASEKPAVADNDSKEILKAINAWAKAWSDKDASTYLAFYASDFHTPRGTSRPAWEKSRRERIGKPKSIHVEITHPKISFTNTAHATVSFRQSYHSDAIKSTTTKTIEMVKTGEKWLIQQEQVGR</sequence>
<evidence type="ECO:0000256" key="2">
    <source>
        <dbReference type="SAM" id="MobiDB-lite"/>
    </source>
</evidence>
<keyword evidence="6" id="KW-1185">Reference proteome</keyword>
<dbReference type="PANTHER" id="PTHR44366:SF1">
    <property type="entry name" value="UDP-N-ACETYLGLUCOSAMINE--PEPTIDE N-ACETYLGLUCOSAMINYLTRANSFERASE 110 KDA SUBUNIT"/>
    <property type="match status" value="1"/>
</dbReference>
<dbReference type="Gene3D" id="3.10.450.50">
    <property type="match status" value="1"/>
</dbReference>
<accession>A0ABY0TBX4</accession>
<name>A0ABY0TBX4_9PROT</name>
<protein>
    <submittedName>
        <fullName evidence="5">SnoaL-like domain-containing protein</fullName>
    </submittedName>
</protein>
<dbReference type="EMBL" id="FNKY01000001">
    <property type="protein sequence ID" value="SDQ59690.1"/>
    <property type="molecule type" value="Genomic_DNA"/>
</dbReference>
<keyword evidence="1" id="KW-0802">TPR repeat</keyword>
<comment type="caution">
    <text evidence="5">The sequence shown here is derived from an EMBL/GenBank/DDBJ whole genome shotgun (WGS) entry which is preliminary data.</text>
</comment>
<dbReference type="RefSeq" id="WP_074631747.1">
    <property type="nucleotide sequence ID" value="NZ_FNKY01000001.1"/>
</dbReference>
<dbReference type="InterPro" id="IPR037919">
    <property type="entry name" value="OGT"/>
</dbReference>
<gene>
    <name evidence="5" type="ORF">SAMN05216402_1478</name>
</gene>
<dbReference type="PANTHER" id="PTHR44366">
    <property type="entry name" value="UDP-N-ACETYLGLUCOSAMINE--PEPTIDE N-ACETYLGLUCOSAMINYLTRANSFERASE 110 KDA SUBUNIT"/>
    <property type="match status" value="1"/>
</dbReference>
<reference evidence="5 6" key="1">
    <citation type="submission" date="2016-10" db="EMBL/GenBank/DDBJ databases">
        <authorList>
            <person name="Varghese N."/>
            <person name="Submissions S."/>
        </authorList>
    </citation>
    <scope>NUCLEOTIDE SEQUENCE [LARGE SCALE GENOMIC DNA]</scope>
    <source>
        <strain evidence="5 6">Nl1</strain>
    </source>
</reference>
<dbReference type="Pfam" id="PF13432">
    <property type="entry name" value="TPR_16"/>
    <property type="match status" value="2"/>
</dbReference>
<keyword evidence="3" id="KW-0732">Signal</keyword>
<evidence type="ECO:0000313" key="6">
    <source>
        <dbReference type="Proteomes" id="UP000183471"/>
    </source>
</evidence>
<dbReference type="Proteomes" id="UP000183471">
    <property type="component" value="Unassembled WGS sequence"/>
</dbReference>
<feature type="signal peptide" evidence="3">
    <location>
        <begin position="1"/>
        <end position="29"/>
    </location>
</feature>
<dbReference type="InterPro" id="IPR032710">
    <property type="entry name" value="NTF2-like_dom_sf"/>
</dbReference>
<feature type="domain" description="Cds6 C-terminal" evidence="4">
    <location>
        <begin position="243"/>
        <end position="347"/>
    </location>
</feature>
<proteinExistence type="predicted"/>
<dbReference type="Pfam" id="PF24125">
    <property type="entry name" value="Cds6_C"/>
    <property type="match status" value="1"/>
</dbReference>
<feature type="repeat" description="TPR" evidence="1">
    <location>
        <begin position="96"/>
        <end position="129"/>
    </location>
</feature>
<feature type="chain" id="PRO_5047349842" evidence="3">
    <location>
        <begin position="30"/>
        <end position="351"/>
    </location>
</feature>
<evidence type="ECO:0000256" key="1">
    <source>
        <dbReference type="PROSITE-ProRule" id="PRU00339"/>
    </source>
</evidence>
<evidence type="ECO:0000259" key="4">
    <source>
        <dbReference type="Pfam" id="PF24125"/>
    </source>
</evidence>
<dbReference type="SUPFAM" id="SSF54427">
    <property type="entry name" value="NTF2-like"/>
    <property type="match status" value="1"/>
</dbReference>
<evidence type="ECO:0000313" key="5">
    <source>
        <dbReference type="EMBL" id="SDQ59690.1"/>
    </source>
</evidence>
<dbReference type="SUPFAM" id="SSF48452">
    <property type="entry name" value="TPR-like"/>
    <property type="match status" value="1"/>
</dbReference>
<dbReference type="SMART" id="SM00028">
    <property type="entry name" value="TPR"/>
    <property type="match status" value="3"/>
</dbReference>
<dbReference type="PROSITE" id="PS50005">
    <property type="entry name" value="TPR"/>
    <property type="match status" value="1"/>
</dbReference>
<dbReference type="InterPro" id="IPR019734">
    <property type="entry name" value="TPR_rpt"/>
</dbReference>
<organism evidence="5 6">
    <name type="scientific">Nitrosospira multiformis</name>
    <dbReference type="NCBI Taxonomy" id="1231"/>
    <lineage>
        <taxon>Bacteria</taxon>
        <taxon>Pseudomonadati</taxon>
        <taxon>Pseudomonadota</taxon>
        <taxon>Betaproteobacteria</taxon>
        <taxon>Nitrosomonadales</taxon>
        <taxon>Nitrosomonadaceae</taxon>
        <taxon>Nitrosospira</taxon>
    </lineage>
</organism>
<dbReference type="Gene3D" id="1.25.40.10">
    <property type="entry name" value="Tetratricopeptide repeat domain"/>
    <property type="match status" value="1"/>
</dbReference>
<feature type="region of interest" description="Disordered" evidence="2">
    <location>
        <begin position="179"/>
        <end position="235"/>
    </location>
</feature>
<evidence type="ECO:0000256" key="3">
    <source>
        <dbReference type="SAM" id="SignalP"/>
    </source>
</evidence>
<dbReference type="InterPro" id="IPR011990">
    <property type="entry name" value="TPR-like_helical_dom_sf"/>
</dbReference>